<sequence length="594" mass="69297">MEALKRKGIICSPNTKKANQCREKIIEYFKEKIKEKKSNKRKYLATIKVMKKYKLSRRTSLLLDVQPSDISRCREDDAIRATRSDALASDVKISFINSCINRECNDCQTDLFMAHLQPLLQDYGNQIVEYTRWETSKFRNKHGKDVSRVMMVKHKKRLQDIVFETMEELSKLSRHLFNARWQQLQFSTIIKDIPVNWVILNLDFAENYACVSQMEIQTAHWYHQQVTIHPIVAYYKVNCHQCQETVQETMLFISDDLTHDAHAVHKFVSMANEHLQQKRMINIQHEIQFSDGCSSQYKSFTPFCDISYSLQDYGFIIERHFYGSRHGKGPCDGAGAVLKSAARRAVMGQTQVINNSKDLFEFAKLKLVKDDLPNSDEHLHSKRTVFHVTESDICRNRPDRIAKTLKGTRLLHSIKTKEGMNIYTRTQSCFCQPCREGIGQCQNDEYVENWKEEHLYRRGENRPRVRQIRNVGEVIRGERGRTRNRGDKEEEEEEYKMMGPEYTMVQEYQELEVGKLYANGRIINQIYIGSVQGSNILLDRTILIKFNTHEANVPDIIAKFPDAVYEEQEDIEDFVLTDTKGNQILDSEATRGNI</sequence>
<dbReference type="OrthoDB" id="6150982at2759"/>
<reference evidence="1 2" key="1">
    <citation type="submission" date="2020-06" db="EMBL/GenBank/DDBJ databases">
        <authorList>
            <person name="Li R."/>
            <person name="Bekaert M."/>
        </authorList>
    </citation>
    <scope>NUCLEOTIDE SEQUENCE [LARGE SCALE GENOMIC DNA]</scope>
    <source>
        <strain evidence="2">wild</strain>
    </source>
</reference>
<dbReference type="PANTHER" id="PTHR46601">
    <property type="entry name" value="ULP_PROTEASE DOMAIN-CONTAINING PROTEIN"/>
    <property type="match status" value="1"/>
</dbReference>
<evidence type="ECO:0000313" key="1">
    <source>
        <dbReference type="EMBL" id="CAC5385885.1"/>
    </source>
</evidence>
<dbReference type="PANTHER" id="PTHR46601:SF1">
    <property type="entry name" value="ADF-H DOMAIN-CONTAINING PROTEIN"/>
    <property type="match status" value="1"/>
</dbReference>
<accession>A0A6J8BPM6</accession>
<evidence type="ECO:0000313" key="2">
    <source>
        <dbReference type="Proteomes" id="UP000507470"/>
    </source>
</evidence>
<name>A0A6J8BPM6_MYTCO</name>
<proteinExistence type="predicted"/>
<keyword evidence="2" id="KW-1185">Reference proteome</keyword>
<organism evidence="1 2">
    <name type="scientific">Mytilus coruscus</name>
    <name type="common">Sea mussel</name>
    <dbReference type="NCBI Taxonomy" id="42192"/>
    <lineage>
        <taxon>Eukaryota</taxon>
        <taxon>Metazoa</taxon>
        <taxon>Spiralia</taxon>
        <taxon>Lophotrochozoa</taxon>
        <taxon>Mollusca</taxon>
        <taxon>Bivalvia</taxon>
        <taxon>Autobranchia</taxon>
        <taxon>Pteriomorphia</taxon>
        <taxon>Mytilida</taxon>
        <taxon>Mytiloidea</taxon>
        <taxon>Mytilidae</taxon>
        <taxon>Mytilinae</taxon>
        <taxon>Mytilus</taxon>
    </lineage>
</organism>
<protein>
    <submittedName>
        <fullName evidence="1">Uncharacterized protein</fullName>
    </submittedName>
</protein>
<dbReference type="AlphaFoldDB" id="A0A6J8BPM6"/>
<dbReference type="Proteomes" id="UP000507470">
    <property type="component" value="Unassembled WGS sequence"/>
</dbReference>
<gene>
    <name evidence="1" type="ORF">MCOR_21384</name>
</gene>
<dbReference type="EMBL" id="CACVKT020003803">
    <property type="protein sequence ID" value="CAC5385885.1"/>
    <property type="molecule type" value="Genomic_DNA"/>
</dbReference>